<reference evidence="11 12" key="1">
    <citation type="submission" date="2019-10" db="EMBL/GenBank/DDBJ databases">
        <title>Georgenia wutianyii sp. nov. and Georgenia yuyongxinii sp. nov. isolated from plateau pika (Ochotona curzoniae) in the Qinghai-Tibet plateau of China.</title>
        <authorList>
            <person name="Tian Z."/>
        </authorList>
    </citation>
    <scope>NUCLEOTIDE SEQUENCE [LARGE SCALE GENOMIC DNA]</scope>
    <source>
        <strain evidence="11 12">JCM 15130</strain>
    </source>
</reference>
<dbReference type="InterPro" id="IPR049449">
    <property type="entry name" value="TesB_ACOT8-like_N"/>
</dbReference>
<dbReference type="InterPro" id="IPR029069">
    <property type="entry name" value="HotDog_dom_sf"/>
</dbReference>
<dbReference type="GO" id="GO:0009062">
    <property type="term" value="P:fatty acid catabolic process"/>
    <property type="evidence" value="ECO:0007669"/>
    <property type="project" value="TreeGrafter"/>
</dbReference>
<dbReference type="CDD" id="cd03444">
    <property type="entry name" value="Thioesterase_II_repeat1"/>
    <property type="match status" value="1"/>
</dbReference>
<evidence type="ECO:0000259" key="10">
    <source>
        <dbReference type="Pfam" id="PF13622"/>
    </source>
</evidence>
<keyword evidence="3" id="KW-0378">Hydrolase</keyword>
<dbReference type="CDD" id="cd03445">
    <property type="entry name" value="Thioesterase_II_repeat2"/>
    <property type="match status" value="1"/>
</dbReference>
<accession>A0A7J9UV84</accession>
<evidence type="ECO:0000313" key="12">
    <source>
        <dbReference type="Proteomes" id="UP000429644"/>
    </source>
</evidence>
<dbReference type="PANTHER" id="PTHR11066">
    <property type="entry name" value="ACYL-COA THIOESTERASE"/>
    <property type="match status" value="1"/>
</dbReference>
<protein>
    <recommendedName>
        <fullName evidence="6">Acyl-CoA thioesterase 2</fullName>
    </recommendedName>
    <alternativeName>
        <fullName evidence="7">Thioesterase II</fullName>
    </alternativeName>
</protein>
<sequence>MTGLSEVIELLDVEQVDGMLFRGSQPQASPPRVFGGQVLAQALRAAGRTVPVRRLPHSLHAYFIRPGHCRAPIVYDVARLRDGGSLSVRRISAIQDGETICEMTSSFAEPEESGPSRWTAPVVRGPEELPDVAARLERYADELDGWWVRERPFDLRPVDPPPRAALDELDDADVVDPVIRLWLRADGPVPDDALLQTCLIAYVSDMTLLEPVLVARRTTTLGPGSVASLDHAMWFHRPPDLSDWHLYDKRMVGEAARRGLAAGRMFNRAGDLVATVNQEGYLRSKDPSHWTGPRLRRADQPATS</sequence>
<dbReference type="PANTHER" id="PTHR11066:SF34">
    <property type="entry name" value="ACYL-COENZYME A THIOESTERASE 8"/>
    <property type="match status" value="1"/>
</dbReference>
<evidence type="ECO:0000313" key="11">
    <source>
        <dbReference type="EMBL" id="MPV88516.1"/>
    </source>
</evidence>
<dbReference type="RefSeq" id="WP_152231175.1">
    <property type="nucleotide sequence ID" value="NZ_BAAAOT010000037.1"/>
</dbReference>
<dbReference type="FunFam" id="2.40.160.210:FF:000001">
    <property type="entry name" value="Acyl-CoA thioesterase II"/>
    <property type="match status" value="1"/>
</dbReference>
<evidence type="ECO:0000256" key="5">
    <source>
        <dbReference type="ARBA" id="ARBA00050943"/>
    </source>
</evidence>
<dbReference type="InterPro" id="IPR003703">
    <property type="entry name" value="Acyl_CoA_thio"/>
</dbReference>
<feature type="domain" description="Acyl-CoA thioesterase 2 C-terminal" evidence="9">
    <location>
        <begin position="180"/>
        <end position="281"/>
    </location>
</feature>
<feature type="domain" description="Acyl-CoA thioesterase-like N-terminal HotDog" evidence="10">
    <location>
        <begin position="32"/>
        <end position="107"/>
    </location>
</feature>
<proteinExistence type="inferred from homology"/>
<evidence type="ECO:0000256" key="2">
    <source>
        <dbReference type="ARBA" id="ARBA00011881"/>
    </source>
</evidence>
<dbReference type="Gene3D" id="2.40.160.210">
    <property type="entry name" value="Acyl-CoA thioesterase, double hotdog domain"/>
    <property type="match status" value="1"/>
</dbReference>
<dbReference type="Pfam" id="PF13622">
    <property type="entry name" value="4HBT_3"/>
    <property type="match status" value="1"/>
</dbReference>
<gene>
    <name evidence="11" type="ORF">GB882_07535</name>
</gene>
<comment type="subunit">
    <text evidence="2">Homotetramer.</text>
</comment>
<organism evidence="11 12">
    <name type="scientific">Georgenia ruanii</name>
    <dbReference type="NCBI Taxonomy" id="348442"/>
    <lineage>
        <taxon>Bacteria</taxon>
        <taxon>Bacillati</taxon>
        <taxon>Actinomycetota</taxon>
        <taxon>Actinomycetes</taxon>
        <taxon>Micrococcales</taxon>
        <taxon>Bogoriellaceae</taxon>
        <taxon>Georgenia</taxon>
    </lineage>
</organism>
<keyword evidence="12" id="KW-1185">Reference proteome</keyword>
<evidence type="ECO:0000256" key="3">
    <source>
        <dbReference type="ARBA" id="ARBA00022801"/>
    </source>
</evidence>
<evidence type="ECO:0000256" key="8">
    <source>
        <dbReference type="SAM" id="MobiDB-lite"/>
    </source>
</evidence>
<evidence type="ECO:0000259" key="9">
    <source>
        <dbReference type="Pfam" id="PF02551"/>
    </source>
</evidence>
<dbReference type="AlphaFoldDB" id="A0A7J9UV84"/>
<dbReference type="OrthoDB" id="9781019at2"/>
<comment type="catalytic activity">
    <reaction evidence="5">
        <text>a fatty acyl-CoA + H2O = a fatty acid + CoA + H(+)</text>
        <dbReference type="Rhea" id="RHEA:16781"/>
        <dbReference type="ChEBI" id="CHEBI:15377"/>
        <dbReference type="ChEBI" id="CHEBI:15378"/>
        <dbReference type="ChEBI" id="CHEBI:28868"/>
        <dbReference type="ChEBI" id="CHEBI:57287"/>
        <dbReference type="ChEBI" id="CHEBI:77636"/>
        <dbReference type="EC" id="3.1.2.20"/>
    </reaction>
    <physiologicalReaction direction="left-to-right" evidence="5">
        <dbReference type="Rhea" id="RHEA:16782"/>
    </physiologicalReaction>
</comment>
<dbReference type="GO" id="GO:0047617">
    <property type="term" value="F:fatty acyl-CoA hydrolase activity"/>
    <property type="evidence" value="ECO:0007669"/>
    <property type="project" value="UniProtKB-EC"/>
</dbReference>
<keyword evidence="4" id="KW-0443">Lipid metabolism</keyword>
<evidence type="ECO:0000256" key="7">
    <source>
        <dbReference type="ARBA" id="ARBA00079653"/>
    </source>
</evidence>
<dbReference type="SUPFAM" id="SSF54637">
    <property type="entry name" value="Thioesterase/thiol ester dehydrase-isomerase"/>
    <property type="match status" value="2"/>
</dbReference>
<dbReference type="Proteomes" id="UP000429644">
    <property type="component" value="Unassembled WGS sequence"/>
</dbReference>
<evidence type="ECO:0000256" key="6">
    <source>
        <dbReference type="ARBA" id="ARBA00071120"/>
    </source>
</evidence>
<dbReference type="EMBL" id="WHPD01001637">
    <property type="protein sequence ID" value="MPV88516.1"/>
    <property type="molecule type" value="Genomic_DNA"/>
</dbReference>
<dbReference type="InterPro" id="IPR025652">
    <property type="entry name" value="TesB_C"/>
</dbReference>
<comment type="caution">
    <text evidence="11">The sequence shown here is derived from an EMBL/GenBank/DDBJ whole genome shotgun (WGS) entry which is preliminary data.</text>
</comment>
<dbReference type="Pfam" id="PF02551">
    <property type="entry name" value="Acyl_CoA_thio"/>
    <property type="match status" value="1"/>
</dbReference>
<feature type="region of interest" description="Disordered" evidence="8">
    <location>
        <begin position="283"/>
        <end position="304"/>
    </location>
</feature>
<name>A0A7J9UV84_9MICO</name>
<dbReference type="GO" id="GO:0006637">
    <property type="term" value="P:acyl-CoA metabolic process"/>
    <property type="evidence" value="ECO:0007669"/>
    <property type="project" value="InterPro"/>
</dbReference>
<evidence type="ECO:0000256" key="4">
    <source>
        <dbReference type="ARBA" id="ARBA00023098"/>
    </source>
</evidence>
<evidence type="ECO:0000256" key="1">
    <source>
        <dbReference type="ARBA" id="ARBA00006538"/>
    </source>
</evidence>
<comment type="similarity">
    <text evidence="1">Belongs to the C/M/P thioester hydrolase family.</text>
</comment>
<dbReference type="InterPro" id="IPR042171">
    <property type="entry name" value="Acyl-CoA_hotdog"/>
</dbReference>